<feature type="domain" description="HTH marR-type" evidence="10">
    <location>
        <begin position="29"/>
        <end position="166"/>
    </location>
</feature>
<dbReference type="RefSeq" id="WP_354473304.1">
    <property type="nucleotide sequence ID" value="NZ_JBEPSB010000045.1"/>
</dbReference>
<comment type="similarity">
    <text evidence="7">Belongs to the SarZ family.</text>
</comment>
<evidence type="ECO:0000256" key="4">
    <source>
        <dbReference type="ARBA" id="ARBA00023125"/>
    </source>
</evidence>
<keyword evidence="3" id="KW-0843">Virulence</keyword>
<dbReference type="SMART" id="SM00347">
    <property type="entry name" value="HTH_MARR"/>
    <property type="match status" value="1"/>
</dbReference>
<evidence type="ECO:0000256" key="8">
    <source>
        <dbReference type="ARBA" id="ARBA00047188"/>
    </source>
</evidence>
<protein>
    <recommendedName>
        <fullName evidence="6">HTH-type transcriptional regulator MgrA</fullName>
    </recommendedName>
    <alternativeName>
        <fullName evidence="8">HTH-type transcriptional regulator SarZ</fullName>
    </alternativeName>
    <alternativeName>
        <fullName evidence="9">Staphylococcal accessory regulator Z</fullName>
    </alternativeName>
</protein>
<organism evidence="11 12">
    <name type="scientific">Lysinibacillus parviboronicapiens</name>
    <dbReference type="NCBI Taxonomy" id="436516"/>
    <lineage>
        <taxon>Bacteria</taxon>
        <taxon>Bacillati</taxon>
        <taxon>Bacillota</taxon>
        <taxon>Bacilli</taxon>
        <taxon>Bacillales</taxon>
        <taxon>Bacillaceae</taxon>
        <taxon>Lysinibacillus</taxon>
    </lineage>
</organism>
<comment type="caution">
    <text evidence="11">The sequence shown here is derived from an EMBL/GenBank/DDBJ whole genome shotgun (WGS) entry which is preliminary data.</text>
</comment>
<gene>
    <name evidence="11" type="ORF">ABIA69_004718</name>
</gene>
<reference evidence="11 12" key="1">
    <citation type="submission" date="2024-06" db="EMBL/GenBank/DDBJ databases">
        <title>Sorghum-associated microbial communities from plants grown in Nebraska, USA.</title>
        <authorList>
            <person name="Schachtman D."/>
        </authorList>
    </citation>
    <scope>NUCLEOTIDE SEQUENCE [LARGE SCALE GENOMIC DNA]</scope>
    <source>
        <strain evidence="11 12">736</strain>
    </source>
</reference>
<dbReference type="PROSITE" id="PS01117">
    <property type="entry name" value="HTH_MARR_1"/>
    <property type="match status" value="1"/>
</dbReference>
<keyword evidence="4 11" id="KW-0238">DNA-binding</keyword>
<evidence type="ECO:0000313" key="11">
    <source>
        <dbReference type="EMBL" id="MET4563498.1"/>
    </source>
</evidence>
<dbReference type="InterPro" id="IPR000835">
    <property type="entry name" value="HTH_MarR-typ"/>
</dbReference>
<evidence type="ECO:0000256" key="6">
    <source>
        <dbReference type="ARBA" id="ARBA00040307"/>
    </source>
</evidence>
<evidence type="ECO:0000256" key="5">
    <source>
        <dbReference type="ARBA" id="ARBA00023163"/>
    </source>
</evidence>
<accession>A0ABV2PRA8</accession>
<dbReference type="Proteomes" id="UP001549363">
    <property type="component" value="Unassembled WGS sequence"/>
</dbReference>
<keyword evidence="2" id="KW-0805">Transcription regulation</keyword>
<comment type="subcellular location">
    <subcellularLocation>
        <location evidence="1">Cytoplasm</location>
    </subcellularLocation>
</comment>
<dbReference type="PANTHER" id="PTHR42756:SF1">
    <property type="entry name" value="TRANSCRIPTIONAL REPRESSOR OF EMRAB OPERON"/>
    <property type="match status" value="1"/>
</dbReference>
<dbReference type="InterPro" id="IPR036390">
    <property type="entry name" value="WH_DNA-bd_sf"/>
</dbReference>
<evidence type="ECO:0000256" key="2">
    <source>
        <dbReference type="ARBA" id="ARBA00023015"/>
    </source>
</evidence>
<dbReference type="EMBL" id="JBEPSB010000045">
    <property type="protein sequence ID" value="MET4563498.1"/>
    <property type="molecule type" value="Genomic_DNA"/>
</dbReference>
<evidence type="ECO:0000256" key="3">
    <source>
        <dbReference type="ARBA" id="ARBA00023026"/>
    </source>
</evidence>
<dbReference type="PROSITE" id="PS50995">
    <property type="entry name" value="HTH_MARR_2"/>
    <property type="match status" value="1"/>
</dbReference>
<evidence type="ECO:0000259" key="10">
    <source>
        <dbReference type="PROSITE" id="PS50995"/>
    </source>
</evidence>
<keyword evidence="5" id="KW-0804">Transcription</keyword>
<dbReference type="SUPFAM" id="SSF46785">
    <property type="entry name" value="Winged helix' DNA-binding domain"/>
    <property type="match status" value="1"/>
</dbReference>
<dbReference type="GO" id="GO:0003677">
    <property type="term" value="F:DNA binding"/>
    <property type="evidence" value="ECO:0007669"/>
    <property type="project" value="UniProtKB-KW"/>
</dbReference>
<dbReference type="InterPro" id="IPR036388">
    <property type="entry name" value="WH-like_DNA-bd_sf"/>
</dbReference>
<dbReference type="InterPro" id="IPR023187">
    <property type="entry name" value="Tscrpt_reg_MarR-type_CS"/>
</dbReference>
<evidence type="ECO:0000256" key="7">
    <source>
        <dbReference type="ARBA" id="ARBA00046337"/>
    </source>
</evidence>
<dbReference type="PANTHER" id="PTHR42756">
    <property type="entry name" value="TRANSCRIPTIONAL REGULATOR, MARR"/>
    <property type="match status" value="1"/>
</dbReference>
<evidence type="ECO:0000256" key="9">
    <source>
        <dbReference type="ARBA" id="ARBA00047207"/>
    </source>
</evidence>
<dbReference type="InterPro" id="IPR055166">
    <property type="entry name" value="Transc_reg_Sar_Rot_HTH"/>
</dbReference>
<dbReference type="Gene3D" id="1.10.10.10">
    <property type="entry name" value="Winged helix-like DNA-binding domain superfamily/Winged helix DNA-binding domain"/>
    <property type="match status" value="1"/>
</dbReference>
<evidence type="ECO:0000313" key="12">
    <source>
        <dbReference type="Proteomes" id="UP001549363"/>
    </source>
</evidence>
<dbReference type="Pfam" id="PF22381">
    <property type="entry name" value="Staph_reg_Sar_Rot"/>
    <property type="match status" value="1"/>
</dbReference>
<sequence>MKIHRVRYKMIVYDIFREVSLNIKALLLENQLCFTVYTAANQFTKLYRQVLEPFDLTYPQYLVLLALWEQDNLVVKQISEKLSLGIGTLNPILNKLVDKGWVKKKTSSIDKRAVVISLTEKASLMETSITEKLVEKMTHCDALTEIDGDLRAQLQNLNVILSQLIDMEEKR</sequence>
<evidence type="ECO:0000256" key="1">
    <source>
        <dbReference type="ARBA" id="ARBA00004496"/>
    </source>
</evidence>
<keyword evidence="12" id="KW-1185">Reference proteome</keyword>
<proteinExistence type="inferred from homology"/>
<dbReference type="PRINTS" id="PR00598">
    <property type="entry name" value="HTHMARR"/>
</dbReference>
<name>A0ABV2PRA8_9BACI</name>